<keyword evidence="6" id="KW-0175">Coiled coil</keyword>
<dbReference type="CDD" id="cd00167">
    <property type="entry name" value="SANT"/>
    <property type="match status" value="3"/>
</dbReference>
<dbReference type="Pfam" id="PF00249">
    <property type="entry name" value="Myb_DNA-binding"/>
    <property type="match status" value="2"/>
</dbReference>
<keyword evidence="3" id="KW-0238">DNA-binding</keyword>
<dbReference type="InterPro" id="IPR009057">
    <property type="entry name" value="Homeodomain-like_sf"/>
</dbReference>
<proteinExistence type="predicted"/>
<feature type="domain" description="Myb-like" evidence="8">
    <location>
        <begin position="349"/>
        <end position="401"/>
    </location>
</feature>
<feature type="compositionally biased region" description="Polar residues" evidence="7">
    <location>
        <begin position="572"/>
        <end position="602"/>
    </location>
</feature>
<feature type="domain" description="HTH myb-type" evidence="10">
    <location>
        <begin position="458"/>
        <end position="509"/>
    </location>
</feature>
<evidence type="ECO:0000256" key="2">
    <source>
        <dbReference type="ARBA" id="ARBA00023015"/>
    </source>
</evidence>
<keyword evidence="5" id="KW-0539">Nucleus</keyword>
<feature type="non-terminal residue" evidence="11">
    <location>
        <position position="1413"/>
    </location>
</feature>
<keyword evidence="4" id="KW-0804">Transcription</keyword>
<dbReference type="FunFam" id="1.10.10.60:FF:000314">
    <property type="entry name" value="Small nuclear RNA-activating complex, polypeptide 4"/>
    <property type="match status" value="1"/>
</dbReference>
<feature type="region of interest" description="Disordered" evidence="7">
    <location>
        <begin position="1115"/>
        <end position="1143"/>
    </location>
</feature>
<dbReference type="PANTHER" id="PTHR46621:SF1">
    <property type="entry name" value="SNRNA-ACTIVATING PROTEIN COMPLEX SUBUNIT 4"/>
    <property type="match status" value="1"/>
</dbReference>
<feature type="domain" description="Myb-like" evidence="8">
    <location>
        <begin position="454"/>
        <end position="505"/>
    </location>
</feature>
<feature type="domain" description="SANT" evidence="9">
    <location>
        <begin position="457"/>
        <end position="506"/>
    </location>
</feature>
<organism evidence="11 12">
    <name type="scientific">Nyctibius grandis</name>
    <name type="common">Great potoo</name>
    <dbReference type="NCBI Taxonomy" id="48427"/>
    <lineage>
        <taxon>Eukaryota</taxon>
        <taxon>Metazoa</taxon>
        <taxon>Chordata</taxon>
        <taxon>Craniata</taxon>
        <taxon>Vertebrata</taxon>
        <taxon>Euteleostomi</taxon>
        <taxon>Archelosauria</taxon>
        <taxon>Archosauria</taxon>
        <taxon>Dinosauria</taxon>
        <taxon>Saurischia</taxon>
        <taxon>Theropoda</taxon>
        <taxon>Coelurosauria</taxon>
        <taxon>Aves</taxon>
        <taxon>Neognathae</taxon>
        <taxon>Neoaves</taxon>
        <taxon>Strisores</taxon>
        <taxon>Caprimulgiformes</taxon>
        <taxon>Nyctibiidae</taxon>
        <taxon>Nyctibius</taxon>
    </lineage>
</organism>
<protein>
    <submittedName>
        <fullName evidence="11">SNPC4 protein</fullName>
    </submittedName>
</protein>
<evidence type="ECO:0000256" key="4">
    <source>
        <dbReference type="ARBA" id="ARBA00023163"/>
    </source>
</evidence>
<evidence type="ECO:0000256" key="1">
    <source>
        <dbReference type="ARBA" id="ARBA00022737"/>
    </source>
</evidence>
<feature type="compositionally biased region" description="Acidic residues" evidence="7">
    <location>
        <begin position="530"/>
        <end position="546"/>
    </location>
</feature>
<comment type="caution">
    <text evidence="11">The sequence shown here is derived from an EMBL/GenBank/DDBJ whole genome shotgun (WGS) entry which is preliminary data.</text>
</comment>
<dbReference type="GO" id="GO:0000978">
    <property type="term" value="F:RNA polymerase II cis-regulatory region sequence-specific DNA binding"/>
    <property type="evidence" value="ECO:0007669"/>
    <property type="project" value="TreeGrafter"/>
</dbReference>
<evidence type="ECO:0000256" key="3">
    <source>
        <dbReference type="ARBA" id="ARBA00023125"/>
    </source>
</evidence>
<dbReference type="GO" id="GO:0019185">
    <property type="term" value="C:snRNA-activating protein complex"/>
    <property type="evidence" value="ECO:0007669"/>
    <property type="project" value="TreeGrafter"/>
</dbReference>
<feature type="compositionally biased region" description="Basic and acidic residues" evidence="7">
    <location>
        <begin position="606"/>
        <end position="615"/>
    </location>
</feature>
<dbReference type="PROSITE" id="PS51293">
    <property type="entry name" value="SANT"/>
    <property type="match status" value="2"/>
</dbReference>
<gene>
    <name evidence="11" type="primary">Snapc4</name>
    <name evidence="11" type="ORF">NYCGRA_R13254</name>
</gene>
<evidence type="ECO:0000259" key="10">
    <source>
        <dbReference type="PROSITE" id="PS51294"/>
    </source>
</evidence>
<feature type="compositionally biased region" description="Polar residues" evidence="7">
    <location>
        <begin position="1129"/>
        <end position="1143"/>
    </location>
</feature>
<feature type="domain" description="Myb-like" evidence="8">
    <location>
        <begin position="295"/>
        <end position="347"/>
    </location>
</feature>
<feature type="compositionally biased region" description="Basic residues" evidence="7">
    <location>
        <begin position="508"/>
        <end position="519"/>
    </location>
</feature>
<evidence type="ECO:0000256" key="6">
    <source>
        <dbReference type="SAM" id="Coils"/>
    </source>
</evidence>
<dbReference type="SMART" id="SM00717">
    <property type="entry name" value="SANT"/>
    <property type="match status" value="5"/>
</dbReference>
<dbReference type="Gene3D" id="1.10.10.60">
    <property type="entry name" value="Homeodomain-like"/>
    <property type="match status" value="4"/>
</dbReference>
<dbReference type="SUPFAM" id="SSF46689">
    <property type="entry name" value="Homeodomain-like"/>
    <property type="match status" value="3"/>
</dbReference>
<keyword evidence="2" id="KW-0805">Transcription regulation</keyword>
<keyword evidence="12" id="KW-1185">Reference proteome</keyword>
<feature type="region of interest" description="Disordered" evidence="7">
    <location>
        <begin position="1183"/>
        <end position="1203"/>
    </location>
</feature>
<feature type="region of interest" description="Disordered" evidence="7">
    <location>
        <begin position="1390"/>
        <end position="1413"/>
    </location>
</feature>
<dbReference type="InterPro" id="IPR001005">
    <property type="entry name" value="SANT/Myb"/>
</dbReference>
<feature type="compositionally biased region" description="Polar residues" evidence="7">
    <location>
        <begin position="1246"/>
        <end position="1264"/>
    </location>
</feature>
<feature type="region of interest" description="Disordered" evidence="7">
    <location>
        <begin position="508"/>
        <end position="555"/>
    </location>
</feature>
<evidence type="ECO:0000259" key="9">
    <source>
        <dbReference type="PROSITE" id="PS51293"/>
    </source>
</evidence>
<sequence length="1413" mass="156233">PGALDLNAEREKIRREIEELERSLEPGGAGIEVAVSDSSLSSATLNAKSNIAEECGRAVGGFQSLWVLLVEREDDSSDDDIESSLPQDPETCLQMNHVYQEVIQEKIEEVELLIAQNKEQQKEIMCELGGPKIAKAGDGRNLPANIFLGHFMKPYFKDKTTGIGPPANEEAKEKAAQGIKSFEQLISTKWKSREKTLLQKSVVSDRLQRLLQPKLLKMEYWNQKLEKVKTETEKQILEKQIKEVEQEIGAINQLPESDLLGNRFDEHDWEKISNIHFDGQRSSEELRKFWQNWEHPSINKKEWTEEEIERLKKIAAKHGYLDWQTIAQELGTNRTPFQCLQKYQVYNKDLKRKEWTKGEDQMLLELVQEMRVGSHIPYKKIAYYMEGRDSAQLIYRWTKSVDPSLKKGPWTLEEDAMLLAAVKKYGERDWYKIRTEVPGRSDAQCRDRYLKALHCDVKKGKWSLEEEEQLIELVQKHGLGHWSKIASELPHRTGSQCLSKWKLMIGSKKKRSRPTKRRHVQESSSSSESSSEDLELDLADSSEEETTVEKETTTKEECACPSIDLWIPTQTNTQESNKGRYQTPSLFSPASADAKNSSSEVPSATRDGDKDRVADKSSELNTLLRGIALQVTSCEIFSLLSFLAHFCFKASRCGKQVLRVTLENVRRVLRNNTCFQRKLQSKILKPSATALTKISGVSTVGQKLQGLQNITEKTYRQERERLRRMNLDRKLLMAVTPWVGNVLLPCTLQTGKMAFRQTKADSIQEKIKSVSLASTPLFTLFIQLFQIDTLGCVKIIRERRQRQLELLKANARRPQQEWLLKLLFNLFNFFFLFYFPSSIGNSSQSCTQRNSRRGIPRNAVKRPVALKARETSTAVFESSAPAMQGALPAQVQRQKPKTVSELLREKRLRESQAKQAMQRTVFVAPQMLVSGPLIIQHPPQQIIPSAQAGSKPAAVGCTNNQVQCAPAPLPAFTSVAGSTSTAVVLGNHSSSVPETRESPGSSQGTELQSNKELKEQALEMMPVGLESGTNKLSLSTPVTCELNSNGPQQRPVSLLPALVTPQTGSHLIPNSILPFTWVVTPQALLPTAVQTVVGVPQGLPAAALSQCQATVTSSGNVSSLGVPPVPPGANTSQPSSAETTVPSAQLAEGAPLGTAANHSSILSPVTSASPGCATSSVSSATPACSDGFSKASDSSAAQTALPPDAPTLHTVVLPQTQLPASTQGVSRNSDCFAAQALKNRPIASKPPTTQPADSSPKPTTSSAEKNLPDFSLISLEDEGLVKEWLSGKQGVQVPSLQTRLPYLPPFLCNLKTLSRLLLQKAALEEQAACLLPSEAGQGEGTRVDLHAISELVQQKLGDNPAYLLLKARFLAAFTLPAVLATLPPPKVATTLSASRKQYEESDEEWQSEKEVSE</sequence>
<dbReference type="GO" id="GO:0001006">
    <property type="term" value="F:RNA polymerase III type 3 promoter sequence-specific DNA binding"/>
    <property type="evidence" value="ECO:0007669"/>
    <property type="project" value="TreeGrafter"/>
</dbReference>
<dbReference type="InterPro" id="IPR017884">
    <property type="entry name" value="SANT_dom"/>
</dbReference>
<evidence type="ECO:0000313" key="12">
    <source>
        <dbReference type="Proteomes" id="UP000567826"/>
    </source>
</evidence>
<feature type="region of interest" description="Disordered" evidence="7">
    <location>
        <begin position="572"/>
        <end position="615"/>
    </location>
</feature>
<evidence type="ECO:0000259" key="8">
    <source>
        <dbReference type="PROSITE" id="PS50090"/>
    </source>
</evidence>
<dbReference type="Proteomes" id="UP000567826">
    <property type="component" value="Unassembled WGS sequence"/>
</dbReference>
<reference evidence="11 12" key="1">
    <citation type="submission" date="2019-09" db="EMBL/GenBank/DDBJ databases">
        <title>Bird 10,000 Genomes (B10K) Project - Family phase.</title>
        <authorList>
            <person name="Zhang G."/>
        </authorList>
    </citation>
    <scope>NUCLEOTIDE SEQUENCE [LARGE SCALE GENOMIC DNA]</scope>
    <source>
        <strain evidence="11">B10K-DU-001-56</strain>
        <tissue evidence="11">Muscle</tissue>
    </source>
</reference>
<evidence type="ECO:0000256" key="7">
    <source>
        <dbReference type="SAM" id="MobiDB-lite"/>
    </source>
</evidence>
<feature type="domain" description="SANT" evidence="9">
    <location>
        <begin position="298"/>
        <end position="351"/>
    </location>
</feature>
<feature type="domain" description="HTH myb-type" evidence="10">
    <location>
        <begin position="295"/>
        <end position="351"/>
    </location>
</feature>
<evidence type="ECO:0000313" key="11">
    <source>
        <dbReference type="EMBL" id="NXQ83672.1"/>
    </source>
</evidence>
<evidence type="ECO:0000256" key="5">
    <source>
        <dbReference type="ARBA" id="ARBA00023242"/>
    </source>
</evidence>
<dbReference type="Pfam" id="PF13921">
    <property type="entry name" value="Myb_DNA-bind_6"/>
    <property type="match status" value="1"/>
</dbReference>
<feature type="domain" description="HTH myb-type" evidence="10">
    <location>
        <begin position="402"/>
        <end position="457"/>
    </location>
</feature>
<dbReference type="OrthoDB" id="2143914at2759"/>
<dbReference type="PANTHER" id="PTHR46621">
    <property type="entry name" value="SNRNA-ACTIVATING PROTEIN COMPLEX SUBUNIT 4"/>
    <property type="match status" value="1"/>
</dbReference>
<feature type="region of interest" description="Disordered" evidence="7">
    <location>
        <begin position="1239"/>
        <end position="1268"/>
    </location>
</feature>
<dbReference type="GO" id="GO:0042795">
    <property type="term" value="P:snRNA transcription by RNA polymerase II"/>
    <property type="evidence" value="ECO:0007669"/>
    <property type="project" value="TreeGrafter"/>
</dbReference>
<dbReference type="PROSITE" id="PS50090">
    <property type="entry name" value="MYB_LIKE"/>
    <property type="match status" value="4"/>
</dbReference>
<feature type="region of interest" description="Disordered" evidence="7">
    <location>
        <begin position="987"/>
        <end position="1009"/>
    </location>
</feature>
<dbReference type="PROSITE" id="PS51294">
    <property type="entry name" value="HTH_MYB"/>
    <property type="match status" value="3"/>
</dbReference>
<feature type="domain" description="Myb-like" evidence="8">
    <location>
        <begin position="402"/>
        <end position="453"/>
    </location>
</feature>
<dbReference type="GO" id="GO:0042796">
    <property type="term" value="P:snRNA transcription by RNA polymerase III"/>
    <property type="evidence" value="ECO:0007669"/>
    <property type="project" value="TreeGrafter"/>
</dbReference>
<dbReference type="InterPro" id="IPR017930">
    <property type="entry name" value="Myb_dom"/>
</dbReference>
<keyword evidence="1" id="KW-0677">Repeat</keyword>
<name>A0A7L2GF83_NYCGR</name>
<feature type="non-terminal residue" evidence="11">
    <location>
        <position position="1"/>
    </location>
</feature>
<feature type="coiled-coil region" evidence="6">
    <location>
        <begin position="222"/>
        <end position="254"/>
    </location>
</feature>
<feature type="compositionally biased region" description="Polar residues" evidence="7">
    <location>
        <begin position="987"/>
        <end position="1008"/>
    </location>
</feature>
<dbReference type="InterPro" id="IPR051575">
    <property type="entry name" value="Myb-like_DNA-bd"/>
</dbReference>
<dbReference type="EMBL" id="VWYG01009334">
    <property type="protein sequence ID" value="NXQ83672.1"/>
    <property type="molecule type" value="Genomic_DNA"/>
</dbReference>
<dbReference type="FunFam" id="1.10.10.60:FF:000321">
    <property type="entry name" value="Small nuclear RNA-activating complex, polypeptide 4"/>
    <property type="match status" value="1"/>
</dbReference>
<accession>A0A7L2GF83</accession>